<sequence>MTTPARTDAKSTPDWPAHGGRIAPLLSRHGLPADHPVIDFSANLNPLGPPPWLGDWLSDRLNGPLAGAGKLLSRYPDPDDGRARQAIAAHDGVAPERVLVTNGGIEAIHLAAALHAGGRALVIEPTFSEYALASRRHGLEVERLALEPSAFRLDLEAAESALAGVDVAFLCRPNNPSGTLIPRADVERLLARADETRTTLVVDEAFVDFTEREERLTPLLERSRNLLLLRSLTKLFDVPGLRLGYLLGAPETVERLAALQMPWSVNALALALTASLLADEDYLARTRAWLATERDLPERVRALGYTVPETHANFLLLRGGADAGEAGALFAFLLERGLLARHTHGFPGLDGAWLRLALRGGDDNARLLEALAAWRRP</sequence>
<accession>A0A7W5C153</accession>
<dbReference type="GO" id="GO:0009236">
    <property type="term" value="P:cobalamin biosynthetic process"/>
    <property type="evidence" value="ECO:0007669"/>
    <property type="project" value="UniProtKB-UniPathway"/>
</dbReference>
<dbReference type="Proteomes" id="UP000525987">
    <property type="component" value="Unassembled WGS sequence"/>
</dbReference>
<dbReference type="InterPro" id="IPR015422">
    <property type="entry name" value="PyrdxlP-dep_Trfase_small"/>
</dbReference>
<evidence type="ECO:0000256" key="3">
    <source>
        <dbReference type="ARBA" id="ARBA00004953"/>
    </source>
</evidence>
<evidence type="ECO:0000256" key="8">
    <source>
        <dbReference type="ARBA" id="ARBA00029996"/>
    </source>
</evidence>
<evidence type="ECO:0000256" key="2">
    <source>
        <dbReference type="ARBA" id="ARBA00003444"/>
    </source>
</evidence>
<proteinExistence type="predicted"/>
<gene>
    <name evidence="11" type="ORF">FHR96_003312</name>
</gene>
<dbReference type="InterPro" id="IPR015421">
    <property type="entry name" value="PyrdxlP-dep_Trfase_major"/>
</dbReference>
<dbReference type="GO" id="GO:0048472">
    <property type="term" value="F:threonine-phosphate decarboxylase activity"/>
    <property type="evidence" value="ECO:0007669"/>
    <property type="project" value="UniProtKB-EC"/>
</dbReference>
<keyword evidence="6" id="KW-0663">Pyridoxal phosphate</keyword>
<evidence type="ECO:0000256" key="4">
    <source>
        <dbReference type="ARBA" id="ARBA00012285"/>
    </source>
</evidence>
<dbReference type="InterPro" id="IPR015424">
    <property type="entry name" value="PyrdxlP-dep_Trfase"/>
</dbReference>
<comment type="pathway">
    <text evidence="3">Cofactor biosynthesis; adenosylcobalamin biosynthesis.</text>
</comment>
<keyword evidence="5" id="KW-0169">Cobalamin biosynthesis</keyword>
<dbReference type="NCBIfam" id="TIGR01140">
    <property type="entry name" value="L_thr_O3P_dcar"/>
    <property type="match status" value="1"/>
</dbReference>
<evidence type="ECO:0000313" key="12">
    <source>
        <dbReference type="Proteomes" id="UP000525987"/>
    </source>
</evidence>
<evidence type="ECO:0000313" key="11">
    <source>
        <dbReference type="EMBL" id="MBB3142419.1"/>
    </source>
</evidence>
<evidence type="ECO:0000256" key="9">
    <source>
        <dbReference type="ARBA" id="ARBA00048531"/>
    </source>
</evidence>
<comment type="function">
    <text evidence="2">Decarboxylates L-threonine-O-3-phosphate to yield (R)-1-amino-2-propanol O-2-phosphate, the precursor for the linkage between the nucleotide loop and the corrin ring in cobalamin.</text>
</comment>
<name>A0A7W5C153_9GAMM</name>
<dbReference type="UniPathway" id="UPA00148"/>
<dbReference type="InterPro" id="IPR004839">
    <property type="entry name" value="Aminotransferase_I/II_large"/>
</dbReference>
<dbReference type="InterPro" id="IPR005860">
    <property type="entry name" value="CobD"/>
</dbReference>
<evidence type="ECO:0000259" key="10">
    <source>
        <dbReference type="Pfam" id="PF00155"/>
    </source>
</evidence>
<dbReference type="Gene3D" id="3.90.1150.10">
    <property type="entry name" value="Aspartate Aminotransferase, domain 1"/>
    <property type="match status" value="1"/>
</dbReference>
<feature type="domain" description="Aminotransferase class I/classII large" evidence="10">
    <location>
        <begin position="37"/>
        <end position="365"/>
    </location>
</feature>
<dbReference type="SUPFAM" id="SSF53383">
    <property type="entry name" value="PLP-dependent transferases"/>
    <property type="match status" value="1"/>
</dbReference>
<dbReference type="EC" id="4.1.1.81" evidence="4"/>
<evidence type="ECO:0000256" key="7">
    <source>
        <dbReference type="ARBA" id="ARBA00023239"/>
    </source>
</evidence>
<comment type="cofactor">
    <cofactor evidence="1">
        <name>pyridoxal 5'-phosphate</name>
        <dbReference type="ChEBI" id="CHEBI:597326"/>
    </cofactor>
</comment>
<dbReference type="AlphaFoldDB" id="A0A7W5C153"/>
<dbReference type="EMBL" id="JACHXM010000021">
    <property type="protein sequence ID" value="MBB3142419.1"/>
    <property type="molecule type" value="Genomic_DNA"/>
</dbReference>
<keyword evidence="7 11" id="KW-0456">Lyase</keyword>
<dbReference type="GO" id="GO:0030170">
    <property type="term" value="F:pyridoxal phosphate binding"/>
    <property type="evidence" value="ECO:0007669"/>
    <property type="project" value="InterPro"/>
</dbReference>
<dbReference type="PANTHER" id="PTHR42885:SF1">
    <property type="entry name" value="THREONINE-PHOSPHATE DECARBOXYLASE"/>
    <property type="match status" value="1"/>
</dbReference>
<organism evidence="11 12">
    <name type="scientific">Halomonas organivorans</name>
    <dbReference type="NCBI Taxonomy" id="257772"/>
    <lineage>
        <taxon>Bacteria</taxon>
        <taxon>Pseudomonadati</taxon>
        <taxon>Pseudomonadota</taxon>
        <taxon>Gammaproteobacteria</taxon>
        <taxon>Oceanospirillales</taxon>
        <taxon>Halomonadaceae</taxon>
        <taxon>Halomonas</taxon>
    </lineage>
</organism>
<comment type="caution">
    <text evidence="11">The sequence shown here is derived from an EMBL/GenBank/DDBJ whole genome shotgun (WGS) entry which is preliminary data.</text>
</comment>
<dbReference type="CDD" id="cd00609">
    <property type="entry name" value="AAT_like"/>
    <property type="match status" value="1"/>
</dbReference>
<dbReference type="Pfam" id="PF00155">
    <property type="entry name" value="Aminotran_1_2"/>
    <property type="match status" value="1"/>
</dbReference>
<dbReference type="RefSeq" id="WP_183388793.1">
    <property type="nucleotide sequence ID" value="NZ_JACHXM010000021.1"/>
</dbReference>
<dbReference type="Gene3D" id="3.40.640.10">
    <property type="entry name" value="Type I PLP-dependent aspartate aminotransferase-like (Major domain)"/>
    <property type="match status" value="1"/>
</dbReference>
<protein>
    <recommendedName>
        <fullName evidence="4">threonine-phosphate decarboxylase</fullName>
        <ecNumber evidence="4">4.1.1.81</ecNumber>
    </recommendedName>
    <alternativeName>
        <fullName evidence="8">L-threonine-O-3-phosphate decarboxylase</fullName>
    </alternativeName>
</protein>
<keyword evidence="12" id="KW-1185">Reference proteome</keyword>
<comment type="catalytic activity">
    <reaction evidence="9">
        <text>O-phospho-L-threonine + H(+) = (R)-1-aminopropan-2-yl phosphate + CO2</text>
        <dbReference type="Rhea" id="RHEA:11492"/>
        <dbReference type="ChEBI" id="CHEBI:15378"/>
        <dbReference type="ChEBI" id="CHEBI:16526"/>
        <dbReference type="ChEBI" id="CHEBI:58563"/>
        <dbReference type="ChEBI" id="CHEBI:58675"/>
        <dbReference type="EC" id="4.1.1.81"/>
    </reaction>
</comment>
<evidence type="ECO:0000256" key="6">
    <source>
        <dbReference type="ARBA" id="ARBA00022898"/>
    </source>
</evidence>
<reference evidence="11 12" key="1">
    <citation type="submission" date="2020-08" db="EMBL/GenBank/DDBJ databases">
        <title>Genomic Encyclopedia of Type Strains, Phase III (KMG-III): the genomes of soil and plant-associated and newly described type strains.</title>
        <authorList>
            <person name="Whitman W."/>
        </authorList>
    </citation>
    <scope>NUCLEOTIDE SEQUENCE [LARGE SCALE GENOMIC DNA]</scope>
    <source>
        <strain evidence="11 12">CECT 5995</strain>
    </source>
</reference>
<evidence type="ECO:0000256" key="5">
    <source>
        <dbReference type="ARBA" id="ARBA00022573"/>
    </source>
</evidence>
<evidence type="ECO:0000256" key="1">
    <source>
        <dbReference type="ARBA" id="ARBA00001933"/>
    </source>
</evidence>
<dbReference type="PANTHER" id="PTHR42885">
    <property type="entry name" value="HISTIDINOL-PHOSPHATE AMINOTRANSFERASE-RELATED"/>
    <property type="match status" value="1"/>
</dbReference>